<accession>A0A6H0KNT7</accession>
<sequence length="168" mass="19001">MKLKIVLIMGLLSLGLNTNAQQEDYGETEKKHFLYDFIGDSDSLGLIDKRYVDAWWSVSDSASIIPLTRKETRDIIKAFKGGAFDDSSVIKHDDVKNEAGEIIEYGMIESISVQADLPPKTYYIFVGKTKALPYKNGHFYMTDVTSVSLSNKWKKKVDAIIKKYCSNE</sequence>
<evidence type="ECO:0008006" key="4">
    <source>
        <dbReference type="Google" id="ProtNLM"/>
    </source>
</evidence>
<name>A0A6H0KNT7_9BACE</name>
<dbReference type="Proteomes" id="UP000501780">
    <property type="component" value="Chromosome"/>
</dbReference>
<gene>
    <name evidence="2" type="ORF">BacF7301_12680</name>
</gene>
<proteinExistence type="predicted"/>
<organism evidence="2 3">
    <name type="scientific">Bacteroides faecium</name>
    <dbReference type="NCBI Taxonomy" id="2715212"/>
    <lineage>
        <taxon>Bacteria</taxon>
        <taxon>Pseudomonadati</taxon>
        <taxon>Bacteroidota</taxon>
        <taxon>Bacteroidia</taxon>
        <taxon>Bacteroidales</taxon>
        <taxon>Bacteroidaceae</taxon>
        <taxon>Bacteroides</taxon>
    </lineage>
</organism>
<feature type="chain" id="PRO_5026013415" description="PsbP C-terminal domain-containing protein" evidence="1">
    <location>
        <begin position="23"/>
        <end position="168"/>
    </location>
</feature>
<dbReference type="AlphaFoldDB" id="A0A6H0KNT7"/>
<keyword evidence="1" id="KW-0732">Signal</keyword>
<reference evidence="2 3" key="1">
    <citation type="submission" date="2020-03" db="EMBL/GenBank/DDBJ databases">
        <title>Genomic analysis of Bacteroides faecium CBA7301.</title>
        <authorList>
            <person name="Kim J."/>
            <person name="Roh S.W."/>
        </authorList>
    </citation>
    <scope>NUCLEOTIDE SEQUENCE [LARGE SCALE GENOMIC DNA]</scope>
    <source>
        <strain evidence="2 3">CBA7301</strain>
    </source>
</reference>
<evidence type="ECO:0000313" key="2">
    <source>
        <dbReference type="EMBL" id="QIU94945.1"/>
    </source>
</evidence>
<evidence type="ECO:0000313" key="3">
    <source>
        <dbReference type="Proteomes" id="UP000501780"/>
    </source>
</evidence>
<dbReference type="EMBL" id="CP050831">
    <property type="protein sequence ID" value="QIU94945.1"/>
    <property type="molecule type" value="Genomic_DNA"/>
</dbReference>
<evidence type="ECO:0000256" key="1">
    <source>
        <dbReference type="SAM" id="SignalP"/>
    </source>
</evidence>
<protein>
    <recommendedName>
        <fullName evidence="4">PsbP C-terminal domain-containing protein</fullName>
    </recommendedName>
</protein>
<dbReference type="RefSeq" id="WP_167963314.1">
    <property type="nucleotide sequence ID" value="NZ_CP050831.1"/>
</dbReference>
<dbReference type="KEGG" id="bfc:BacF7301_12680"/>
<feature type="signal peptide" evidence="1">
    <location>
        <begin position="1"/>
        <end position="22"/>
    </location>
</feature>
<keyword evidence="3" id="KW-1185">Reference proteome</keyword>